<dbReference type="Pfam" id="PF02913">
    <property type="entry name" value="FAD-oxidase_C"/>
    <property type="match status" value="1"/>
</dbReference>
<dbReference type="InterPro" id="IPR016166">
    <property type="entry name" value="FAD-bd_PCMH"/>
</dbReference>
<dbReference type="RefSeq" id="WP_074953131.1">
    <property type="nucleotide sequence ID" value="NZ_BJXR01000023.1"/>
</dbReference>
<evidence type="ECO:0000256" key="2">
    <source>
        <dbReference type="ARBA" id="ARBA00008000"/>
    </source>
</evidence>
<name>A0A511SZI4_MYXFU</name>
<sequence length="468" mass="50457">MSDAALPADFLAALAEGFPQDFLTREPEELKEYGRDWTRVYTPAPSAVALPRTTDEVARLLALCHRHGVAVVPSGGRTGLAGGAVAAKGELVLSLQRMARMGPVDLLGNTVRVQAGAVTEAVHRHCAEHGLTWPVDFASKGSSTVGGNIATNAGGVKVIRYGLTRNWVLGLQVVTAEGRVLELNGALEKNNTGLDLRQLFIGSEGTLGVITEATLKLTQVPGKQDVFLFAVPDVAAVLRLFRDAREQTAFVISAYEFFTDRCLGRVQRHRKLRSPFEADSGCYVLLEAESRDASAVEAWLGSLFERGLVTDGTQAQGASQAQELWALREGISESLSATGLPHKNDISLPVAGLEAFCAELEAVFQARYPGWEICLFGHIGDGNLHVNVMKPDAMDKAEFLAHTKQADPTMFALVRKHAGSISAEHGIGLLKKDYLGYSRSEEELVLLRALKRTLDPRGLLNPGKVLDA</sequence>
<dbReference type="InterPro" id="IPR016169">
    <property type="entry name" value="FAD-bd_PCMH_sub2"/>
</dbReference>
<dbReference type="InterPro" id="IPR004113">
    <property type="entry name" value="FAD-bd_oxidored_4_C"/>
</dbReference>
<dbReference type="GO" id="GO:0016491">
    <property type="term" value="F:oxidoreductase activity"/>
    <property type="evidence" value="ECO:0007669"/>
    <property type="project" value="UniProtKB-KW"/>
</dbReference>
<evidence type="ECO:0000256" key="5">
    <source>
        <dbReference type="ARBA" id="ARBA00023002"/>
    </source>
</evidence>
<evidence type="ECO:0000256" key="4">
    <source>
        <dbReference type="ARBA" id="ARBA00022827"/>
    </source>
</evidence>
<evidence type="ECO:0000313" key="9">
    <source>
        <dbReference type="Proteomes" id="UP000183760"/>
    </source>
</evidence>
<comment type="cofactor">
    <cofactor evidence="1">
        <name>FAD</name>
        <dbReference type="ChEBI" id="CHEBI:57692"/>
    </cofactor>
</comment>
<dbReference type="Proteomes" id="UP000183760">
    <property type="component" value="Unassembled WGS sequence"/>
</dbReference>
<keyword evidence="3" id="KW-0285">Flavoprotein</keyword>
<reference evidence="8 9" key="1">
    <citation type="submission" date="2016-10" db="EMBL/GenBank/DDBJ databases">
        <authorList>
            <person name="Varghese N."/>
            <person name="Submissions S."/>
        </authorList>
    </citation>
    <scope>NUCLEOTIDE SEQUENCE [LARGE SCALE GENOMIC DNA]</scope>
    <source>
        <strain evidence="8 9">DSM 16525</strain>
    </source>
</reference>
<evidence type="ECO:0000313" key="10">
    <source>
        <dbReference type="Proteomes" id="UP000321514"/>
    </source>
</evidence>
<dbReference type="InterPro" id="IPR016164">
    <property type="entry name" value="FAD-linked_Oxase-like_C"/>
</dbReference>
<feature type="domain" description="FAD-binding PCMH-type" evidence="6">
    <location>
        <begin position="41"/>
        <end position="220"/>
    </location>
</feature>
<dbReference type="Pfam" id="PF01565">
    <property type="entry name" value="FAD_binding_4"/>
    <property type="match status" value="1"/>
</dbReference>
<dbReference type="EMBL" id="BJXR01000023">
    <property type="protein sequence ID" value="GEN07314.1"/>
    <property type="molecule type" value="Genomic_DNA"/>
</dbReference>
<comment type="caution">
    <text evidence="7">The sequence shown here is derived from an EMBL/GenBank/DDBJ whole genome shotgun (WGS) entry which is preliminary data.</text>
</comment>
<dbReference type="SUPFAM" id="SSF55103">
    <property type="entry name" value="FAD-linked oxidases, C-terminal domain"/>
    <property type="match status" value="1"/>
</dbReference>
<dbReference type="PANTHER" id="PTHR43716:SF1">
    <property type="entry name" value="D-2-HYDROXYGLUTARATE DEHYDROGENASE, MITOCHONDRIAL"/>
    <property type="match status" value="1"/>
</dbReference>
<dbReference type="GO" id="GO:0071949">
    <property type="term" value="F:FAD binding"/>
    <property type="evidence" value="ECO:0007669"/>
    <property type="project" value="InterPro"/>
</dbReference>
<dbReference type="InterPro" id="IPR036318">
    <property type="entry name" value="FAD-bd_PCMH-like_sf"/>
</dbReference>
<dbReference type="Gene3D" id="1.10.45.10">
    <property type="entry name" value="Vanillyl-alcohol Oxidase, Chain A, domain 4"/>
    <property type="match status" value="1"/>
</dbReference>
<dbReference type="Gene3D" id="3.30.70.2190">
    <property type="match status" value="1"/>
</dbReference>
<dbReference type="Gene3D" id="3.30.43.10">
    <property type="entry name" value="Uridine Diphospho-n-acetylenolpyruvylglucosamine Reductase, domain 2"/>
    <property type="match status" value="1"/>
</dbReference>
<dbReference type="Gene3D" id="3.30.70.2740">
    <property type="match status" value="1"/>
</dbReference>
<dbReference type="PROSITE" id="PS51387">
    <property type="entry name" value="FAD_PCMH"/>
    <property type="match status" value="1"/>
</dbReference>
<proteinExistence type="inferred from homology"/>
<dbReference type="SUPFAM" id="SSF56176">
    <property type="entry name" value="FAD-binding/transporter-associated domain-like"/>
    <property type="match status" value="1"/>
</dbReference>
<keyword evidence="9" id="KW-1185">Reference proteome</keyword>
<dbReference type="Proteomes" id="UP000321514">
    <property type="component" value="Unassembled WGS sequence"/>
</dbReference>
<dbReference type="GO" id="GO:0022904">
    <property type="term" value="P:respiratory electron transport chain"/>
    <property type="evidence" value="ECO:0007669"/>
    <property type="project" value="TreeGrafter"/>
</dbReference>
<evidence type="ECO:0000259" key="6">
    <source>
        <dbReference type="PROSITE" id="PS51387"/>
    </source>
</evidence>
<comment type="similarity">
    <text evidence="2">Belongs to the FAD-binding oxidoreductase/transferase type 4 family.</text>
</comment>
<evidence type="ECO:0000313" key="8">
    <source>
        <dbReference type="EMBL" id="SET95813.1"/>
    </source>
</evidence>
<protein>
    <submittedName>
        <fullName evidence="7">FAD-linked oxidase</fullName>
    </submittedName>
    <submittedName>
        <fullName evidence="8">FAD/FMN-containing dehydrogenase</fullName>
    </submittedName>
</protein>
<dbReference type="Gene3D" id="3.30.465.10">
    <property type="match status" value="1"/>
</dbReference>
<dbReference type="OrthoDB" id="9811557at2"/>
<dbReference type="AlphaFoldDB" id="A0A511SZI4"/>
<dbReference type="InterPro" id="IPR006094">
    <property type="entry name" value="Oxid_FAD_bind_N"/>
</dbReference>
<dbReference type="FunFam" id="1.10.45.10:FF:000001">
    <property type="entry name" value="D-lactate dehydrogenase mitochondrial"/>
    <property type="match status" value="1"/>
</dbReference>
<evidence type="ECO:0000256" key="1">
    <source>
        <dbReference type="ARBA" id="ARBA00001974"/>
    </source>
</evidence>
<dbReference type="STRING" id="1334629.MFUL124B02_36795"/>
<keyword evidence="4" id="KW-0274">FAD</keyword>
<reference evidence="7 10" key="2">
    <citation type="submission" date="2019-07" db="EMBL/GenBank/DDBJ databases">
        <title>Whole genome shotgun sequence of Myxococcus fulvus NBRC 100333.</title>
        <authorList>
            <person name="Hosoyama A."/>
            <person name="Uohara A."/>
            <person name="Ohji S."/>
            <person name="Ichikawa N."/>
        </authorList>
    </citation>
    <scope>NUCLEOTIDE SEQUENCE [LARGE SCALE GENOMIC DNA]</scope>
    <source>
        <strain evidence="7 10">NBRC 100333</strain>
    </source>
</reference>
<accession>A0A511SZI4</accession>
<keyword evidence="5" id="KW-0560">Oxidoreductase</keyword>
<organism evidence="7 10">
    <name type="scientific">Myxococcus fulvus</name>
    <dbReference type="NCBI Taxonomy" id="33"/>
    <lineage>
        <taxon>Bacteria</taxon>
        <taxon>Pseudomonadati</taxon>
        <taxon>Myxococcota</taxon>
        <taxon>Myxococcia</taxon>
        <taxon>Myxococcales</taxon>
        <taxon>Cystobacterineae</taxon>
        <taxon>Myxococcaceae</taxon>
        <taxon>Myxococcus</taxon>
    </lineage>
</organism>
<dbReference type="InterPro" id="IPR016171">
    <property type="entry name" value="Vanillyl_alc_oxidase_C-sub2"/>
</dbReference>
<dbReference type="EMBL" id="FOIB01000004">
    <property type="protein sequence ID" value="SET95813.1"/>
    <property type="molecule type" value="Genomic_DNA"/>
</dbReference>
<dbReference type="PANTHER" id="PTHR43716">
    <property type="entry name" value="D-2-HYDROXYGLUTARATE DEHYDROGENASE, MITOCHONDRIAL"/>
    <property type="match status" value="1"/>
</dbReference>
<evidence type="ECO:0000256" key="3">
    <source>
        <dbReference type="ARBA" id="ARBA00022630"/>
    </source>
</evidence>
<gene>
    <name evidence="7" type="primary">glcD</name>
    <name evidence="7" type="ORF">MFU01_23510</name>
    <name evidence="8" type="ORF">SAMN05443572_10464</name>
</gene>
<dbReference type="InterPro" id="IPR051264">
    <property type="entry name" value="FAD-oxidored/transferase_4"/>
</dbReference>
<dbReference type="InterPro" id="IPR016167">
    <property type="entry name" value="FAD-bd_PCMH_sub1"/>
</dbReference>
<evidence type="ECO:0000313" key="7">
    <source>
        <dbReference type="EMBL" id="GEN07314.1"/>
    </source>
</evidence>